<dbReference type="KEGG" id="rom:EI983_04580"/>
<gene>
    <name evidence="9" type="ORF">EI983_04580</name>
</gene>
<evidence type="ECO:0000256" key="6">
    <source>
        <dbReference type="ARBA" id="ARBA00023014"/>
    </source>
</evidence>
<keyword evidence="2" id="KW-0001">2Fe-2S</keyword>
<dbReference type="InterPro" id="IPR015879">
    <property type="entry name" value="Ring_hydroxy_dOase_asu_C_dom"/>
</dbReference>
<name>A0A6I6IP58_9RHOB</name>
<evidence type="ECO:0000313" key="10">
    <source>
        <dbReference type="Proteomes" id="UP000428330"/>
    </source>
</evidence>
<dbReference type="PROSITE" id="PS51296">
    <property type="entry name" value="RIESKE"/>
    <property type="match status" value="1"/>
</dbReference>
<dbReference type="GO" id="GO:0051537">
    <property type="term" value="F:2 iron, 2 sulfur cluster binding"/>
    <property type="evidence" value="ECO:0007669"/>
    <property type="project" value="UniProtKB-KW"/>
</dbReference>
<organism evidence="9 10">
    <name type="scientific">Roseovarius faecimaris</name>
    <dbReference type="NCBI Taxonomy" id="2494550"/>
    <lineage>
        <taxon>Bacteria</taxon>
        <taxon>Pseudomonadati</taxon>
        <taxon>Pseudomonadota</taxon>
        <taxon>Alphaproteobacteria</taxon>
        <taxon>Rhodobacterales</taxon>
        <taxon>Roseobacteraceae</taxon>
        <taxon>Roseovarius</taxon>
    </lineage>
</organism>
<keyword evidence="6" id="KW-0411">Iron-sulfur</keyword>
<keyword evidence="4" id="KW-0560">Oxidoreductase</keyword>
<evidence type="ECO:0000256" key="5">
    <source>
        <dbReference type="ARBA" id="ARBA00023004"/>
    </source>
</evidence>
<dbReference type="PANTHER" id="PTHR43756:SF5">
    <property type="entry name" value="CHOLINE MONOOXYGENASE, CHLOROPLASTIC"/>
    <property type="match status" value="1"/>
</dbReference>
<evidence type="ECO:0000256" key="1">
    <source>
        <dbReference type="ARBA" id="ARBA00001962"/>
    </source>
</evidence>
<evidence type="ECO:0000256" key="2">
    <source>
        <dbReference type="ARBA" id="ARBA00022714"/>
    </source>
</evidence>
<dbReference type="GO" id="GO:0005506">
    <property type="term" value="F:iron ion binding"/>
    <property type="evidence" value="ECO:0007669"/>
    <property type="project" value="InterPro"/>
</dbReference>
<sequence length="380" mass="43250">MLDKPDDEISRLTAELAARAGKPAEEGYAMPAEYYTSPAFLAHEADNVLRRDWMCVGHVGELRNKGDYFTTDLLGEELLVVRDPEGQVRVLSNVCRHRANRVAEGAGNARRFVCQYHAWTYDTTGALKSAPMMKQQKHFDQSKCGLPEFASEIWKGWIFVNLDGTATPLALRLEGLAEVIRNYHQEDRYLVFMEEDAWDCNWKALFENFMEGYHLTATHPTTLHPITPTKLCRKMRTGEGWTGYHAFYDPDYPPRGPFHPDLTEDEKMNSPMYGIFPNLMVGMGTDFTLFMIIRPDGPGRVRIRWGVTGQKDEPTSGATRGYVDLCRAFNAEDKEKLEILQKALQTRGYQGGPLAPDAFEGTIWDFIQYMGRRLSVQDQA</sequence>
<dbReference type="PROSITE" id="PS00570">
    <property type="entry name" value="RING_HYDROXYL_ALPHA"/>
    <property type="match status" value="1"/>
</dbReference>
<feature type="domain" description="Rieske" evidence="8">
    <location>
        <begin position="53"/>
        <end position="160"/>
    </location>
</feature>
<dbReference type="SUPFAM" id="SSF55961">
    <property type="entry name" value="Bet v1-like"/>
    <property type="match status" value="1"/>
</dbReference>
<keyword evidence="5" id="KW-0408">Iron</keyword>
<accession>A0A6I6IP58</accession>
<dbReference type="AlphaFoldDB" id="A0A6I6IP58"/>
<dbReference type="InterPro" id="IPR036922">
    <property type="entry name" value="Rieske_2Fe-2S_sf"/>
</dbReference>
<dbReference type="EMBL" id="CP034348">
    <property type="protein sequence ID" value="QGX97593.1"/>
    <property type="molecule type" value="Genomic_DNA"/>
</dbReference>
<dbReference type="InterPro" id="IPR001663">
    <property type="entry name" value="Rng_hydr_dOase-A"/>
</dbReference>
<evidence type="ECO:0000256" key="3">
    <source>
        <dbReference type="ARBA" id="ARBA00022723"/>
    </source>
</evidence>
<keyword evidence="10" id="KW-1185">Reference proteome</keyword>
<keyword evidence="7" id="KW-0520">NAD</keyword>
<keyword evidence="3" id="KW-0479">Metal-binding</keyword>
<evidence type="ECO:0000313" key="9">
    <source>
        <dbReference type="EMBL" id="QGX97593.1"/>
    </source>
</evidence>
<dbReference type="OrthoDB" id="7456916at2"/>
<proteinExistence type="predicted"/>
<dbReference type="Pfam" id="PF00355">
    <property type="entry name" value="Rieske"/>
    <property type="match status" value="1"/>
</dbReference>
<dbReference type="InterPro" id="IPR017941">
    <property type="entry name" value="Rieske_2Fe-2S"/>
</dbReference>
<protein>
    <submittedName>
        <fullName evidence="9">Aromatic ring-hydroxylating dioxygenase subunit alpha</fullName>
    </submittedName>
</protein>
<dbReference type="Gene3D" id="2.102.10.10">
    <property type="entry name" value="Rieske [2Fe-2S] iron-sulphur domain"/>
    <property type="match status" value="1"/>
</dbReference>
<keyword evidence="9" id="KW-0223">Dioxygenase</keyword>
<dbReference type="PRINTS" id="PR00090">
    <property type="entry name" value="RNGDIOXGNASE"/>
</dbReference>
<dbReference type="Pfam" id="PF00848">
    <property type="entry name" value="Ring_hydroxyl_A"/>
    <property type="match status" value="1"/>
</dbReference>
<dbReference type="Proteomes" id="UP000428330">
    <property type="component" value="Chromosome"/>
</dbReference>
<dbReference type="RefSeq" id="WP_157706228.1">
    <property type="nucleotide sequence ID" value="NZ_CP034348.1"/>
</dbReference>
<dbReference type="GO" id="GO:0051213">
    <property type="term" value="F:dioxygenase activity"/>
    <property type="evidence" value="ECO:0007669"/>
    <property type="project" value="UniProtKB-KW"/>
</dbReference>
<dbReference type="PANTHER" id="PTHR43756">
    <property type="entry name" value="CHOLINE MONOOXYGENASE, CHLOROPLASTIC"/>
    <property type="match status" value="1"/>
</dbReference>
<dbReference type="SUPFAM" id="SSF50022">
    <property type="entry name" value="ISP domain"/>
    <property type="match status" value="1"/>
</dbReference>
<evidence type="ECO:0000259" key="8">
    <source>
        <dbReference type="PROSITE" id="PS51296"/>
    </source>
</evidence>
<reference evidence="10" key="1">
    <citation type="submission" date="2018-12" db="EMBL/GenBank/DDBJ databases">
        <title>Complete genome sequence of Roseovarius sp. MME-070.</title>
        <authorList>
            <person name="Nam Y.-D."/>
            <person name="Kang J."/>
            <person name="Chung W.-H."/>
            <person name="Park Y.S."/>
        </authorList>
    </citation>
    <scope>NUCLEOTIDE SEQUENCE [LARGE SCALE GENOMIC DNA]</scope>
    <source>
        <strain evidence="10">MME-070</strain>
    </source>
</reference>
<comment type="cofactor">
    <cofactor evidence="1">
        <name>Fe cation</name>
        <dbReference type="ChEBI" id="CHEBI:24875"/>
    </cofactor>
</comment>
<dbReference type="InterPro" id="IPR015881">
    <property type="entry name" value="ARHD_Rieske_2Fe_2S"/>
</dbReference>
<evidence type="ECO:0000256" key="4">
    <source>
        <dbReference type="ARBA" id="ARBA00023002"/>
    </source>
</evidence>
<evidence type="ECO:0000256" key="7">
    <source>
        <dbReference type="ARBA" id="ARBA00023027"/>
    </source>
</evidence>
<dbReference type="Gene3D" id="3.90.380.10">
    <property type="entry name" value="Naphthalene 1,2-dioxygenase Alpha Subunit, Chain A, domain 1"/>
    <property type="match status" value="2"/>
</dbReference>
<dbReference type="CDD" id="cd03469">
    <property type="entry name" value="Rieske_RO_Alpha_N"/>
    <property type="match status" value="1"/>
</dbReference>